<gene>
    <name evidence="2" type="ORF">PAXRUDRAFT_33674</name>
</gene>
<reference evidence="3" key="2">
    <citation type="submission" date="2015-01" db="EMBL/GenBank/DDBJ databases">
        <title>Evolutionary Origins and Diversification of the Mycorrhizal Mutualists.</title>
        <authorList>
            <consortium name="DOE Joint Genome Institute"/>
            <consortium name="Mycorrhizal Genomics Consortium"/>
            <person name="Kohler A."/>
            <person name="Kuo A."/>
            <person name="Nagy L.G."/>
            <person name="Floudas D."/>
            <person name="Copeland A."/>
            <person name="Barry K.W."/>
            <person name="Cichocki N."/>
            <person name="Veneault-Fourrey C."/>
            <person name="LaButti K."/>
            <person name="Lindquist E.A."/>
            <person name="Lipzen A."/>
            <person name="Lundell T."/>
            <person name="Morin E."/>
            <person name="Murat C."/>
            <person name="Riley R."/>
            <person name="Ohm R."/>
            <person name="Sun H."/>
            <person name="Tunlid A."/>
            <person name="Henrissat B."/>
            <person name="Grigoriev I.V."/>
            <person name="Hibbett D.S."/>
            <person name="Martin F."/>
        </authorList>
    </citation>
    <scope>NUCLEOTIDE SEQUENCE [LARGE SCALE GENOMIC DNA]</scope>
    <source>
        <strain evidence="3">Ve08.2h10</strain>
    </source>
</reference>
<dbReference type="EMBL" id="KN825126">
    <property type="protein sequence ID" value="KIK94169.1"/>
    <property type="molecule type" value="Genomic_DNA"/>
</dbReference>
<dbReference type="AlphaFoldDB" id="A0A0D0E1H5"/>
<feature type="region of interest" description="Disordered" evidence="1">
    <location>
        <begin position="1"/>
        <end position="22"/>
    </location>
</feature>
<dbReference type="InParanoid" id="A0A0D0E1H5"/>
<protein>
    <submittedName>
        <fullName evidence="2">Uncharacterized protein</fullName>
    </submittedName>
</protein>
<proteinExistence type="predicted"/>
<accession>A0A0D0E1H5</accession>
<organism evidence="2 3">
    <name type="scientific">Paxillus rubicundulus Ve08.2h10</name>
    <dbReference type="NCBI Taxonomy" id="930991"/>
    <lineage>
        <taxon>Eukaryota</taxon>
        <taxon>Fungi</taxon>
        <taxon>Dikarya</taxon>
        <taxon>Basidiomycota</taxon>
        <taxon>Agaricomycotina</taxon>
        <taxon>Agaricomycetes</taxon>
        <taxon>Agaricomycetidae</taxon>
        <taxon>Boletales</taxon>
        <taxon>Paxilineae</taxon>
        <taxon>Paxillaceae</taxon>
        <taxon>Paxillus</taxon>
    </lineage>
</organism>
<sequence>MQRKLVEHSKRRRTRAREQPTKRHDLFYASVEVQECKKPPSRTVKIFIRRQSVASPTPPTRARDWPCQLTRDLSRCTISSELKRAASLERRASLTEGNVKGGWRV</sequence>
<dbReference type="Proteomes" id="UP000054538">
    <property type="component" value="Unassembled WGS sequence"/>
</dbReference>
<evidence type="ECO:0000256" key="1">
    <source>
        <dbReference type="SAM" id="MobiDB-lite"/>
    </source>
</evidence>
<evidence type="ECO:0000313" key="2">
    <source>
        <dbReference type="EMBL" id="KIK94169.1"/>
    </source>
</evidence>
<dbReference type="HOGENOM" id="CLU_2250911_0_0_1"/>
<name>A0A0D0E1H5_9AGAM</name>
<keyword evidence="3" id="KW-1185">Reference proteome</keyword>
<evidence type="ECO:0000313" key="3">
    <source>
        <dbReference type="Proteomes" id="UP000054538"/>
    </source>
</evidence>
<dbReference type="OrthoDB" id="2673545at2759"/>
<reference evidence="2 3" key="1">
    <citation type="submission" date="2014-04" db="EMBL/GenBank/DDBJ databases">
        <authorList>
            <consortium name="DOE Joint Genome Institute"/>
            <person name="Kuo A."/>
            <person name="Kohler A."/>
            <person name="Jargeat P."/>
            <person name="Nagy L.G."/>
            <person name="Floudas D."/>
            <person name="Copeland A."/>
            <person name="Barry K.W."/>
            <person name="Cichocki N."/>
            <person name="Veneault-Fourrey C."/>
            <person name="LaButti K."/>
            <person name="Lindquist E.A."/>
            <person name="Lipzen A."/>
            <person name="Lundell T."/>
            <person name="Morin E."/>
            <person name="Murat C."/>
            <person name="Sun H."/>
            <person name="Tunlid A."/>
            <person name="Henrissat B."/>
            <person name="Grigoriev I.V."/>
            <person name="Hibbett D.S."/>
            <person name="Martin F."/>
            <person name="Nordberg H.P."/>
            <person name="Cantor M.N."/>
            <person name="Hua S.X."/>
        </authorList>
    </citation>
    <scope>NUCLEOTIDE SEQUENCE [LARGE SCALE GENOMIC DNA]</scope>
    <source>
        <strain evidence="2 3">Ve08.2h10</strain>
    </source>
</reference>